<protein>
    <submittedName>
        <fullName evidence="1">Uncharacterized protein</fullName>
    </submittedName>
</protein>
<dbReference type="EMBL" id="CM042012">
    <property type="protein sequence ID" value="KAI3750171.1"/>
    <property type="molecule type" value="Genomic_DNA"/>
</dbReference>
<comment type="caution">
    <text evidence="1">The sequence shown here is derived from an EMBL/GenBank/DDBJ whole genome shotgun (WGS) entry which is preliminary data.</text>
</comment>
<sequence length="71" mass="8105">MASKSELPHDWRSYEFDGTIGEVKKPLPTLSPRSIEEKGVERINQNDGGDKHSDARLKEKLLVRLNVEDDE</sequence>
<dbReference type="Proteomes" id="UP001055811">
    <property type="component" value="Linkage Group LG04"/>
</dbReference>
<keyword evidence="2" id="KW-1185">Reference proteome</keyword>
<evidence type="ECO:0000313" key="1">
    <source>
        <dbReference type="EMBL" id="KAI3750171.1"/>
    </source>
</evidence>
<organism evidence="1 2">
    <name type="scientific">Cichorium intybus</name>
    <name type="common">Chicory</name>
    <dbReference type="NCBI Taxonomy" id="13427"/>
    <lineage>
        <taxon>Eukaryota</taxon>
        <taxon>Viridiplantae</taxon>
        <taxon>Streptophyta</taxon>
        <taxon>Embryophyta</taxon>
        <taxon>Tracheophyta</taxon>
        <taxon>Spermatophyta</taxon>
        <taxon>Magnoliopsida</taxon>
        <taxon>eudicotyledons</taxon>
        <taxon>Gunneridae</taxon>
        <taxon>Pentapetalae</taxon>
        <taxon>asterids</taxon>
        <taxon>campanulids</taxon>
        <taxon>Asterales</taxon>
        <taxon>Asteraceae</taxon>
        <taxon>Cichorioideae</taxon>
        <taxon>Cichorieae</taxon>
        <taxon>Cichoriinae</taxon>
        <taxon>Cichorium</taxon>
    </lineage>
</organism>
<gene>
    <name evidence="1" type="ORF">L2E82_20798</name>
</gene>
<proteinExistence type="predicted"/>
<accession>A0ACB9DUP3</accession>
<name>A0ACB9DUP3_CICIN</name>
<evidence type="ECO:0000313" key="2">
    <source>
        <dbReference type="Proteomes" id="UP001055811"/>
    </source>
</evidence>
<reference evidence="1 2" key="2">
    <citation type="journal article" date="2022" name="Mol. Ecol. Resour.">
        <title>The genomes of chicory, endive, great burdock and yacon provide insights into Asteraceae paleo-polyploidization history and plant inulin production.</title>
        <authorList>
            <person name="Fan W."/>
            <person name="Wang S."/>
            <person name="Wang H."/>
            <person name="Wang A."/>
            <person name="Jiang F."/>
            <person name="Liu H."/>
            <person name="Zhao H."/>
            <person name="Xu D."/>
            <person name="Zhang Y."/>
        </authorList>
    </citation>
    <scope>NUCLEOTIDE SEQUENCE [LARGE SCALE GENOMIC DNA]</scope>
    <source>
        <strain evidence="2">cv. Punajuju</strain>
        <tissue evidence="1">Leaves</tissue>
    </source>
</reference>
<reference evidence="2" key="1">
    <citation type="journal article" date="2022" name="Mol. Ecol. Resour.">
        <title>The genomes of chicory, endive, great burdock and yacon provide insights into Asteraceae palaeo-polyploidization history and plant inulin production.</title>
        <authorList>
            <person name="Fan W."/>
            <person name="Wang S."/>
            <person name="Wang H."/>
            <person name="Wang A."/>
            <person name="Jiang F."/>
            <person name="Liu H."/>
            <person name="Zhao H."/>
            <person name="Xu D."/>
            <person name="Zhang Y."/>
        </authorList>
    </citation>
    <scope>NUCLEOTIDE SEQUENCE [LARGE SCALE GENOMIC DNA]</scope>
    <source>
        <strain evidence="2">cv. Punajuju</strain>
    </source>
</reference>